<dbReference type="InterPro" id="IPR036188">
    <property type="entry name" value="FAD/NAD-bd_sf"/>
</dbReference>
<dbReference type="Gene3D" id="3.50.50.100">
    <property type="match status" value="1"/>
</dbReference>
<evidence type="ECO:0000256" key="1">
    <source>
        <dbReference type="ARBA" id="ARBA00006442"/>
    </source>
</evidence>
<organism evidence="6 7">
    <name type="scientific">Phycomyces blakesleeanus (strain ATCC 8743b / DSM 1359 / FGSC 10004 / NBRC 33097 / NRRL 1555)</name>
    <dbReference type="NCBI Taxonomy" id="763407"/>
    <lineage>
        <taxon>Eukaryota</taxon>
        <taxon>Fungi</taxon>
        <taxon>Fungi incertae sedis</taxon>
        <taxon>Mucoromycota</taxon>
        <taxon>Mucoromycotina</taxon>
        <taxon>Mucoromycetes</taxon>
        <taxon>Mucorales</taxon>
        <taxon>Phycomycetaceae</taxon>
        <taxon>Phycomyces</taxon>
    </lineage>
</organism>
<dbReference type="GO" id="GO:0005737">
    <property type="term" value="C:cytoplasm"/>
    <property type="evidence" value="ECO:0007669"/>
    <property type="project" value="TreeGrafter"/>
</dbReference>
<dbReference type="Proteomes" id="UP000077315">
    <property type="component" value="Unassembled WGS sequence"/>
</dbReference>
<proteinExistence type="inferred from homology"/>
<evidence type="ECO:0000313" key="7">
    <source>
        <dbReference type="Proteomes" id="UP000077315"/>
    </source>
</evidence>
<evidence type="ECO:0000256" key="4">
    <source>
        <dbReference type="ARBA" id="ARBA00023002"/>
    </source>
</evidence>
<dbReference type="GeneID" id="28999929"/>
<dbReference type="GO" id="GO:0050660">
    <property type="term" value="F:flavin adenine dinucleotide binding"/>
    <property type="evidence" value="ECO:0007669"/>
    <property type="project" value="TreeGrafter"/>
</dbReference>
<feature type="domain" description="FAD/NAD(P)-binding" evidence="5">
    <location>
        <begin position="7"/>
        <end position="325"/>
    </location>
</feature>
<dbReference type="InParanoid" id="A0A162V517"/>
<dbReference type="Pfam" id="PF07992">
    <property type="entry name" value="Pyr_redox_2"/>
    <property type="match status" value="1"/>
</dbReference>
<name>A0A162V517_PHYB8</name>
<keyword evidence="3" id="KW-0274">FAD</keyword>
<evidence type="ECO:0000256" key="2">
    <source>
        <dbReference type="ARBA" id="ARBA00022630"/>
    </source>
</evidence>
<dbReference type="PRINTS" id="PR00411">
    <property type="entry name" value="PNDRDTASEI"/>
</dbReference>
<evidence type="ECO:0000313" key="6">
    <source>
        <dbReference type="EMBL" id="OAD80013.1"/>
    </source>
</evidence>
<dbReference type="STRING" id="763407.A0A162V517"/>
<dbReference type="PANTHER" id="PTHR43735:SF3">
    <property type="entry name" value="FERROPTOSIS SUPPRESSOR PROTEIN 1"/>
    <property type="match status" value="1"/>
</dbReference>
<evidence type="ECO:0000259" key="5">
    <source>
        <dbReference type="Pfam" id="PF07992"/>
    </source>
</evidence>
<comment type="similarity">
    <text evidence="1">Belongs to the FAD-dependent oxidoreductase family.</text>
</comment>
<reference evidence="7" key="1">
    <citation type="submission" date="2015-06" db="EMBL/GenBank/DDBJ databases">
        <title>Expansion of signal transduction pathways in fungi by whole-genome duplication.</title>
        <authorList>
            <consortium name="DOE Joint Genome Institute"/>
            <person name="Corrochano L.M."/>
            <person name="Kuo A."/>
            <person name="Marcet-Houben M."/>
            <person name="Polaino S."/>
            <person name="Salamov A."/>
            <person name="Villalobos J.M."/>
            <person name="Alvarez M.I."/>
            <person name="Avalos J."/>
            <person name="Benito E.P."/>
            <person name="Benoit I."/>
            <person name="Burger G."/>
            <person name="Camino L.P."/>
            <person name="Canovas D."/>
            <person name="Cerda-Olmedo E."/>
            <person name="Cheng J.-F."/>
            <person name="Dominguez A."/>
            <person name="Elias M."/>
            <person name="Eslava A.P."/>
            <person name="Glaser F."/>
            <person name="Grimwood J."/>
            <person name="Gutierrez G."/>
            <person name="Heitman J."/>
            <person name="Henrissat B."/>
            <person name="Iturriaga E.A."/>
            <person name="Lang B.F."/>
            <person name="Lavin J.L."/>
            <person name="Lee S."/>
            <person name="Li W."/>
            <person name="Lindquist E."/>
            <person name="Lopez-Garcia S."/>
            <person name="Luque E.M."/>
            <person name="Marcos A.T."/>
            <person name="Martin J."/>
            <person name="McCluskey K."/>
            <person name="Medina H.R."/>
            <person name="Miralles-Duran A."/>
            <person name="Miyazaki A."/>
            <person name="Munoz-Torres E."/>
            <person name="Oguiza J.A."/>
            <person name="Ohm R."/>
            <person name="Olmedo M."/>
            <person name="Orejas M."/>
            <person name="Ortiz-Castellanos L."/>
            <person name="Pisabarro A.G."/>
            <person name="Rodriguez-Romero J."/>
            <person name="Ruiz-Herrera J."/>
            <person name="Ruiz-Vazquez R."/>
            <person name="Sanz C."/>
            <person name="Schackwitz W."/>
            <person name="Schmutz J."/>
            <person name="Shahriari M."/>
            <person name="Shelest E."/>
            <person name="Silva-Franco F."/>
            <person name="Soanes D."/>
            <person name="Syed K."/>
            <person name="Tagua V.G."/>
            <person name="Talbot N.J."/>
            <person name="Thon M."/>
            <person name="De vries R.P."/>
            <person name="Wiebenga A."/>
            <person name="Yadav J.S."/>
            <person name="Braun E.L."/>
            <person name="Baker S."/>
            <person name="Garre V."/>
            <person name="Horwitz B."/>
            <person name="Torres-Martinez S."/>
            <person name="Idnurm A."/>
            <person name="Herrera-Estrella A."/>
            <person name="Gabaldon T."/>
            <person name="Grigoriev I.V."/>
        </authorList>
    </citation>
    <scope>NUCLEOTIDE SEQUENCE [LARGE SCALE GENOMIC DNA]</scope>
    <source>
        <strain evidence="7">NRRL 1555(-)</strain>
    </source>
</reference>
<sequence length="429" mass="47466">MTDLKKKIIIVGGGAAGILAAMNLGCHKDKDKMEITLVDSKSFYEYTPGLCSVLYEPTEQKFLEHYGKITATYESLLKPLGITFILGRIEDIKDNKVVLHDSQEIEFDYAILCTGSSYAAPWKLSNLGGSDGDGGDAGGDDSETIELGQRIDYLTAQRKRYQEAKEIICIGGGPVGVEIATEIAHRSPTKTITLVNSQDYVLKSAPSSLGKHCQTIIENTRPIHLICGEHASPVDNNAKPDADGKYHYETDKTHTQITGDLVYNAIGIKPNTHFLAGSHSDWLNSKGYVKIDPFLHVNGTTNIYAIGDMNNHEDPKMFFTAHMQAVHCVHNLHLEINNKKPVEYKGSRVSMIVSLGPTFGIGYVSGLTLRGRPFETKKGSRIAAQMKHLIERVTMNDLRLKQPVNFALYYTHEKAQILARINSLIDIFN</sequence>
<dbReference type="EMBL" id="KV440972">
    <property type="protein sequence ID" value="OAD80013.1"/>
    <property type="molecule type" value="Genomic_DNA"/>
</dbReference>
<dbReference type="AlphaFoldDB" id="A0A162V517"/>
<dbReference type="VEuPathDB" id="FungiDB:PHYBLDRAFT_185027"/>
<keyword evidence="2" id="KW-0285">Flavoprotein</keyword>
<accession>A0A162V517</accession>
<dbReference type="OrthoDB" id="202203at2759"/>
<dbReference type="SUPFAM" id="SSF51905">
    <property type="entry name" value="FAD/NAD(P)-binding domain"/>
    <property type="match status" value="2"/>
</dbReference>
<dbReference type="GO" id="GO:0004174">
    <property type="term" value="F:electron-transferring-flavoprotein dehydrogenase activity"/>
    <property type="evidence" value="ECO:0007669"/>
    <property type="project" value="TreeGrafter"/>
</dbReference>
<dbReference type="PANTHER" id="PTHR43735">
    <property type="entry name" value="APOPTOSIS-INDUCING FACTOR 1"/>
    <property type="match status" value="1"/>
</dbReference>
<gene>
    <name evidence="6" type="ORF">PHYBLDRAFT_185027</name>
</gene>
<protein>
    <recommendedName>
        <fullName evidence="5">FAD/NAD(P)-binding domain-containing protein</fullName>
    </recommendedName>
</protein>
<evidence type="ECO:0000256" key="3">
    <source>
        <dbReference type="ARBA" id="ARBA00022827"/>
    </source>
</evidence>
<dbReference type="InterPro" id="IPR023753">
    <property type="entry name" value="FAD/NAD-binding_dom"/>
</dbReference>
<dbReference type="PRINTS" id="PR00368">
    <property type="entry name" value="FADPNR"/>
</dbReference>
<keyword evidence="4" id="KW-0560">Oxidoreductase</keyword>
<dbReference type="RefSeq" id="XP_018298053.1">
    <property type="nucleotide sequence ID" value="XM_018439023.1"/>
</dbReference>
<keyword evidence="7" id="KW-1185">Reference proteome</keyword>